<comment type="caution">
    <text evidence="1">The sequence shown here is derived from an EMBL/GenBank/DDBJ whole genome shotgun (WGS) entry which is preliminary data.</text>
</comment>
<evidence type="ECO:0000313" key="1">
    <source>
        <dbReference type="EMBL" id="KAG0424072.1"/>
    </source>
</evidence>
<dbReference type="Proteomes" id="UP000805193">
    <property type="component" value="Unassembled WGS sequence"/>
</dbReference>
<gene>
    <name evidence="1" type="ORF">HPB47_000178</name>
</gene>
<organism evidence="1 2">
    <name type="scientific">Ixodes persulcatus</name>
    <name type="common">Taiga tick</name>
    <dbReference type="NCBI Taxonomy" id="34615"/>
    <lineage>
        <taxon>Eukaryota</taxon>
        <taxon>Metazoa</taxon>
        <taxon>Ecdysozoa</taxon>
        <taxon>Arthropoda</taxon>
        <taxon>Chelicerata</taxon>
        <taxon>Arachnida</taxon>
        <taxon>Acari</taxon>
        <taxon>Parasitiformes</taxon>
        <taxon>Ixodida</taxon>
        <taxon>Ixodoidea</taxon>
        <taxon>Ixodidae</taxon>
        <taxon>Ixodinae</taxon>
        <taxon>Ixodes</taxon>
    </lineage>
</organism>
<name>A0AC60PSH6_IXOPE</name>
<dbReference type="EMBL" id="JABSTQ010010020">
    <property type="protein sequence ID" value="KAG0424072.1"/>
    <property type="molecule type" value="Genomic_DNA"/>
</dbReference>
<protein>
    <submittedName>
        <fullName evidence="1">Uncharacterized protein</fullName>
    </submittedName>
</protein>
<sequence>MTSEHTNRPSGSRGSSAVKPTHVRGVRGAQRSAAADMLRPSPKPRDVAASPPHDSPEASGEPLAAAPPTSRCCNCSGSPSAATAGRHPTPRREASTPGALPRQQGSQPPYQRRRIVGGIDGTSPSTRERRPGAGPRTRAGAGGAGPFRYVPLTSQQQRRGAAATTPPPTGIPAPNNNHHQQQRAVQRELENGGFQGFQGIYTGAAEQPSSPRTDRTSPLLLVVRDGGAVVLEKGQPSSPAAAGEEGVVAASAVTTTAVASAAERAAASLTAEEDVQARDTSPDGRFLKFEEEIGRGSFKTVYKGLDTATGVAVAWCELQPCRRLFELKGRFVQFGHPRDITRRGGLPQGM</sequence>
<accession>A0AC60PSH6</accession>
<proteinExistence type="predicted"/>
<reference evidence="1 2" key="1">
    <citation type="journal article" date="2020" name="Cell">
        <title>Large-Scale Comparative Analyses of Tick Genomes Elucidate Their Genetic Diversity and Vector Capacities.</title>
        <authorList>
            <consortium name="Tick Genome and Microbiome Consortium (TIGMIC)"/>
            <person name="Jia N."/>
            <person name="Wang J."/>
            <person name="Shi W."/>
            <person name="Du L."/>
            <person name="Sun Y."/>
            <person name="Zhan W."/>
            <person name="Jiang J.F."/>
            <person name="Wang Q."/>
            <person name="Zhang B."/>
            <person name="Ji P."/>
            <person name="Bell-Sakyi L."/>
            <person name="Cui X.M."/>
            <person name="Yuan T.T."/>
            <person name="Jiang B.G."/>
            <person name="Yang W.F."/>
            <person name="Lam T.T."/>
            <person name="Chang Q.C."/>
            <person name="Ding S.J."/>
            <person name="Wang X.J."/>
            <person name="Zhu J.G."/>
            <person name="Ruan X.D."/>
            <person name="Zhao L."/>
            <person name="Wei J.T."/>
            <person name="Ye R.Z."/>
            <person name="Que T.C."/>
            <person name="Du C.H."/>
            <person name="Zhou Y.H."/>
            <person name="Cheng J.X."/>
            <person name="Dai P.F."/>
            <person name="Guo W.B."/>
            <person name="Han X.H."/>
            <person name="Huang E.J."/>
            <person name="Li L.F."/>
            <person name="Wei W."/>
            <person name="Gao Y.C."/>
            <person name="Liu J.Z."/>
            <person name="Shao H.Z."/>
            <person name="Wang X."/>
            <person name="Wang C.C."/>
            <person name="Yang T.C."/>
            <person name="Huo Q.B."/>
            <person name="Li W."/>
            <person name="Chen H.Y."/>
            <person name="Chen S.E."/>
            <person name="Zhou L.G."/>
            <person name="Ni X.B."/>
            <person name="Tian J.H."/>
            <person name="Sheng Y."/>
            <person name="Liu T."/>
            <person name="Pan Y.S."/>
            <person name="Xia L.Y."/>
            <person name="Li J."/>
            <person name="Zhao F."/>
            <person name="Cao W.C."/>
        </authorList>
    </citation>
    <scope>NUCLEOTIDE SEQUENCE [LARGE SCALE GENOMIC DNA]</scope>
    <source>
        <strain evidence="1">Iper-2018</strain>
    </source>
</reference>
<evidence type="ECO:0000313" key="2">
    <source>
        <dbReference type="Proteomes" id="UP000805193"/>
    </source>
</evidence>
<keyword evidence="2" id="KW-1185">Reference proteome</keyword>